<evidence type="ECO:0000256" key="1">
    <source>
        <dbReference type="SAM" id="SignalP"/>
    </source>
</evidence>
<organism evidence="3 4">
    <name type="scientific">Niabella drilacis (strain DSM 25811 / CCM 8410 / CCUG 62505 / LMG 26954 / E90)</name>
    <dbReference type="NCBI Taxonomy" id="1285928"/>
    <lineage>
        <taxon>Bacteria</taxon>
        <taxon>Pseudomonadati</taxon>
        <taxon>Bacteroidota</taxon>
        <taxon>Chitinophagia</taxon>
        <taxon>Chitinophagales</taxon>
        <taxon>Chitinophagaceae</taxon>
        <taxon>Niabella</taxon>
    </lineage>
</organism>
<name>A0A1G6ITB6_NIADE</name>
<dbReference type="Pfam" id="PF13568">
    <property type="entry name" value="OMP_b-brl_2"/>
    <property type="match status" value="1"/>
</dbReference>
<protein>
    <submittedName>
        <fullName evidence="3">Outer membrane protein beta-barrel domain-containing protein</fullName>
    </submittedName>
</protein>
<dbReference type="OrthoDB" id="1011748at2"/>
<dbReference type="InterPro" id="IPR025665">
    <property type="entry name" value="Beta-barrel_OMP_2"/>
</dbReference>
<evidence type="ECO:0000313" key="3">
    <source>
        <dbReference type="EMBL" id="SDC09812.1"/>
    </source>
</evidence>
<feature type="chain" id="PRO_5011534371" evidence="1">
    <location>
        <begin position="26"/>
        <end position="234"/>
    </location>
</feature>
<keyword evidence="1" id="KW-0732">Signal</keyword>
<feature type="signal peptide" evidence="1">
    <location>
        <begin position="1"/>
        <end position="25"/>
    </location>
</feature>
<dbReference type="STRING" id="1285928.SAMN04487894_101324"/>
<reference evidence="4" key="1">
    <citation type="submission" date="2016-10" db="EMBL/GenBank/DDBJ databases">
        <authorList>
            <person name="Varghese N."/>
            <person name="Submissions S."/>
        </authorList>
    </citation>
    <scope>NUCLEOTIDE SEQUENCE [LARGE SCALE GENOMIC DNA]</scope>
    <source>
        <strain evidence="4">DSM 25811 / CCM 8410 / LMG 26954 / E90</strain>
    </source>
</reference>
<dbReference type="EMBL" id="FMZO01000001">
    <property type="protein sequence ID" value="SDC09812.1"/>
    <property type="molecule type" value="Genomic_DNA"/>
</dbReference>
<gene>
    <name evidence="3" type="ORF">SAMN04487894_101324</name>
</gene>
<dbReference type="RefSeq" id="WP_090388269.1">
    <property type="nucleotide sequence ID" value="NZ_FMZO01000001.1"/>
</dbReference>
<proteinExistence type="predicted"/>
<accession>A0A1G6ITB6</accession>
<dbReference type="AlphaFoldDB" id="A0A1G6ITB6"/>
<evidence type="ECO:0000259" key="2">
    <source>
        <dbReference type="Pfam" id="PF13568"/>
    </source>
</evidence>
<dbReference type="Proteomes" id="UP000198757">
    <property type="component" value="Unassembled WGS sequence"/>
</dbReference>
<evidence type="ECO:0000313" key="4">
    <source>
        <dbReference type="Proteomes" id="UP000198757"/>
    </source>
</evidence>
<feature type="domain" description="Outer membrane protein beta-barrel" evidence="2">
    <location>
        <begin position="26"/>
        <end position="208"/>
    </location>
</feature>
<sequence>MKKKNQLLKAFMVAAAVSISGAAMAQVEIGIRAGANFSNATIKDANDKKADTKLNPGFHAGVTFDIPVADEFYVQPGALFSTKGYQVKDAGSFWGNTYEGNLKVSPSYIEVPVNFLYKPELGAGKLLLGAGPYVAYGLGGKWKADGRVGNVSGGTDGKLEFKNDYKDGSDDKSIYGKPFDAGANLLFGYEFANKLSFQLNGQLGLLNIVPNNDGKKPDAKTKNSGFGISVGYKF</sequence>
<keyword evidence="4" id="KW-1185">Reference proteome</keyword>